<dbReference type="AlphaFoldDB" id="A0A561V151"/>
<feature type="compositionally biased region" description="Low complexity" evidence="1">
    <location>
        <begin position="42"/>
        <end position="66"/>
    </location>
</feature>
<proteinExistence type="predicted"/>
<name>A0A561V151_9ACTN</name>
<dbReference type="Proteomes" id="UP000318186">
    <property type="component" value="Unassembled WGS sequence"/>
</dbReference>
<dbReference type="EMBL" id="VIWW01000001">
    <property type="protein sequence ID" value="TWG05283.1"/>
    <property type="molecule type" value="Genomic_DNA"/>
</dbReference>
<feature type="region of interest" description="Disordered" evidence="1">
    <location>
        <begin position="42"/>
        <end position="74"/>
    </location>
</feature>
<evidence type="ECO:0000256" key="1">
    <source>
        <dbReference type="SAM" id="MobiDB-lite"/>
    </source>
</evidence>
<comment type="caution">
    <text evidence="2">The sequence shown here is derived from an EMBL/GenBank/DDBJ whole genome shotgun (WGS) entry which is preliminary data.</text>
</comment>
<gene>
    <name evidence="2" type="ORF">FHX80_113760</name>
</gene>
<sequence>MTSGPFACDRYGAAHHRVVGPEAVRRDRADGTVRIRPAYGATPRAARARQCPAAAAANRPSASSLPQGYAPSSA</sequence>
<evidence type="ECO:0000313" key="2">
    <source>
        <dbReference type="EMBL" id="TWG05283.1"/>
    </source>
</evidence>
<organism evidence="2 3">
    <name type="scientific">Streptomyces brevispora</name>
    <dbReference type="NCBI Taxonomy" id="887462"/>
    <lineage>
        <taxon>Bacteria</taxon>
        <taxon>Bacillati</taxon>
        <taxon>Actinomycetota</taxon>
        <taxon>Actinomycetes</taxon>
        <taxon>Kitasatosporales</taxon>
        <taxon>Streptomycetaceae</taxon>
        <taxon>Streptomyces</taxon>
    </lineage>
</organism>
<accession>A0A561V151</accession>
<reference evidence="2 3" key="1">
    <citation type="submission" date="2019-06" db="EMBL/GenBank/DDBJ databases">
        <title>Sequencing the genomes of 1000 actinobacteria strains.</title>
        <authorList>
            <person name="Klenk H.-P."/>
        </authorList>
    </citation>
    <scope>NUCLEOTIDE SEQUENCE [LARGE SCALE GENOMIC DNA]</scope>
    <source>
        <strain evidence="2 3">DSM 42059</strain>
    </source>
</reference>
<evidence type="ECO:0000313" key="3">
    <source>
        <dbReference type="Proteomes" id="UP000318186"/>
    </source>
</evidence>
<protein>
    <submittedName>
        <fullName evidence="2">Uncharacterized protein</fullName>
    </submittedName>
</protein>